<organism evidence="1">
    <name type="scientific">marine sediment metagenome</name>
    <dbReference type="NCBI Taxonomy" id="412755"/>
    <lineage>
        <taxon>unclassified sequences</taxon>
        <taxon>metagenomes</taxon>
        <taxon>ecological metagenomes</taxon>
    </lineage>
</organism>
<evidence type="ECO:0000313" key="1">
    <source>
        <dbReference type="EMBL" id="GAI54310.1"/>
    </source>
</evidence>
<name>X1QTS6_9ZZZZ</name>
<feature type="non-terminal residue" evidence="1">
    <location>
        <position position="1"/>
    </location>
</feature>
<accession>X1QTS6</accession>
<proteinExistence type="predicted"/>
<protein>
    <submittedName>
        <fullName evidence="1">Uncharacterized protein</fullName>
    </submittedName>
</protein>
<dbReference type="AlphaFoldDB" id="X1QTS6"/>
<reference evidence="1" key="1">
    <citation type="journal article" date="2014" name="Front. Microbiol.">
        <title>High frequency of phylogenetically diverse reductive dehalogenase-homologous genes in deep subseafloor sedimentary metagenomes.</title>
        <authorList>
            <person name="Kawai M."/>
            <person name="Futagami T."/>
            <person name="Toyoda A."/>
            <person name="Takaki Y."/>
            <person name="Nishi S."/>
            <person name="Hori S."/>
            <person name="Arai W."/>
            <person name="Tsubouchi T."/>
            <person name="Morono Y."/>
            <person name="Uchiyama I."/>
            <person name="Ito T."/>
            <person name="Fujiyama A."/>
            <person name="Inagaki F."/>
            <person name="Takami H."/>
        </authorList>
    </citation>
    <scope>NUCLEOTIDE SEQUENCE</scope>
    <source>
        <strain evidence="1">Expedition CK06-06</strain>
    </source>
</reference>
<comment type="caution">
    <text evidence="1">The sequence shown here is derived from an EMBL/GenBank/DDBJ whole genome shotgun (WGS) entry which is preliminary data.</text>
</comment>
<gene>
    <name evidence="1" type="ORF">S06H3_61647</name>
</gene>
<dbReference type="EMBL" id="BARV01040469">
    <property type="protein sequence ID" value="GAI54310.1"/>
    <property type="molecule type" value="Genomic_DNA"/>
</dbReference>
<sequence>RKRHYWGEQMREVMEEIEKTRLKKAKELYVKKR</sequence>